<evidence type="ECO:0000313" key="3">
    <source>
        <dbReference type="Proteomes" id="UP000266118"/>
    </source>
</evidence>
<dbReference type="SUPFAM" id="SSF56349">
    <property type="entry name" value="DNA breaking-rejoining enzymes"/>
    <property type="match status" value="1"/>
</dbReference>
<evidence type="ECO:0000256" key="1">
    <source>
        <dbReference type="ARBA" id="ARBA00023172"/>
    </source>
</evidence>
<proteinExistence type="predicted"/>
<dbReference type="InterPro" id="IPR011010">
    <property type="entry name" value="DNA_brk_join_enz"/>
</dbReference>
<organism evidence="2 3">
    <name type="scientific">Arachidicoccus soli</name>
    <dbReference type="NCBI Taxonomy" id="2341117"/>
    <lineage>
        <taxon>Bacteria</taxon>
        <taxon>Pseudomonadati</taxon>
        <taxon>Bacteroidota</taxon>
        <taxon>Chitinophagia</taxon>
        <taxon>Chitinophagales</taxon>
        <taxon>Chitinophagaceae</taxon>
        <taxon>Arachidicoccus</taxon>
    </lineage>
</organism>
<dbReference type="EMBL" id="CP032489">
    <property type="protein sequence ID" value="AYD48740.1"/>
    <property type="molecule type" value="Genomic_DNA"/>
</dbReference>
<dbReference type="Proteomes" id="UP000266118">
    <property type="component" value="Chromosome"/>
</dbReference>
<protein>
    <submittedName>
        <fullName evidence="2">Tyrosine recombinase</fullName>
    </submittedName>
</protein>
<accession>A0A386HTJ6</accession>
<dbReference type="GO" id="GO:0003677">
    <property type="term" value="F:DNA binding"/>
    <property type="evidence" value="ECO:0007669"/>
    <property type="project" value="InterPro"/>
</dbReference>
<dbReference type="KEGG" id="ark:D6B99_14675"/>
<keyword evidence="3" id="KW-1185">Reference proteome</keyword>
<reference evidence="2 3" key="1">
    <citation type="submission" date="2018-09" db="EMBL/GenBank/DDBJ databases">
        <title>Arachidicoccus sp. nov., a bacterium isolated from soil.</title>
        <authorList>
            <person name="Weon H.-Y."/>
            <person name="Kwon S.-W."/>
            <person name="Lee S.A."/>
        </authorList>
    </citation>
    <scope>NUCLEOTIDE SEQUENCE [LARGE SCALE GENOMIC DNA]</scope>
    <source>
        <strain evidence="2 3">KIS59-12</strain>
    </source>
</reference>
<evidence type="ECO:0000313" key="2">
    <source>
        <dbReference type="EMBL" id="AYD48740.1"/>
    </source>
</evidence>
<dbReference type="GO" id="GO:0015074">
    <property type="term" value="P:DNA integration"/>
    <property type="evidence" value="ECO:0007669"/>
    <property type="project" value="InterPro"/>
</dbReference>
<dbReference type="InterPro" id="IPR013762">
    <property type="entry name" value="Integrase-like_cat_sf"/>
</dbReference>
<sequence length="58" mass="6674">MPLETVQMMLGHTKIATTQIYADVDEEKILDDTFDLEEKLELKRARVKEHLQSSGTII</sequence>
<dbReference type="OrthoDB" id="1098628at2"/>
<dbReference type="GO" id="GO:0006310">
    <property type="term" value="P:DNA recombination"/>
    <property type="evidence" value="ECO:0007669"/>
    <property type="project" value="UniProtKB-KW"/>
</dbReference>
<gene>
    <name evidence="2" type="ORF">D6B99_14675</name>
</gene>
<name>A0A386HTJ6_9BACT</name>
<keyword evidence="1" id="KW-0233">DNA recombination</keyword>
<dbReference type="Gene3D" id="1.10.443.10">
    <property type="entry name" value="Intergrase catalytic core"/>
    <property type="match status" value="1"/>
</dbReference>
<dbReference type="AlphaFoldDB" id="A0A386HTJ6"/>